<dbReference type="PRINTS" id="PR00090">
    <property type="entry name" value="RNGDIOXGNASE"/>
</dbReference>
<keyword evidence="6" id="KW-0411">Iron-sulfur</keyword>
<accession>A0A4R6UUB3</accession>
<comment type="caution">
    <text evidence="8">The sequence shown here is derived from an EMBL/GenBank/DDBJ whole genome shotgun (WGS) entry which is preliminary data.</text>
</comment>
<dbReference type="SUPFAM" id="SSF55961">
    <property type="entry name" value="Bet v1-like"/>
    <property type="match status" value="1"/>
</dbReference>
<dbReference type="InterPro" id="IPR001663">
    <property type="entry name" value="Rng_hydr_dOase-A"/>
</dbReference>
<keyword evidence="8" id="KW-0503">Monooxygenase</keyword>
<dbReference type="PANTHER" id="PTHR43756:SF5">
    <property type="entry name" value="CHOLINE MONOOXYGENASE, CHLOROPLASTIC"/>
    <property type="match status" value="1"/>
</dbReference>
<feature type="domain" description="Rieske" evidence="7">
    <location>
        <begin position="46"/>
        <end position="153"/>
    </location>
</feature>
<keyword evidence="3" id="KW-0479">Metal-binding</keyword>
<comment type="cofactor">
    <cofactor evidence="1">
        <name>Fe cation</name>
        <dbReference type="ChEBI" id="CHEBI:24875"/>
    </cofactor>
</comment>
<evidence type="ECO:0000256" key="2">
    <source>
        <dbReference type="ARBA" id="ARBA00022714"/>
    </source>
</evidence>
<organism evidence="8 9">
    <name type="scientific">Permianibacter aggregans</name>
    <dbReference type="NCBI Taxonomy" id="1510150"/>
    <lineage>
        <taxon>Bacteria</taxon>
        <taxon>Pseudomonadati</taxon>
        <taxon>Pseudomonadota</taxon>
        <taxon>Gammaproteobacteria</taxon>
        <taxon>Pseudomonadales</taxon>
        <taxon>Pseudomonadaceae</taxon>
        <taxon>Permianibacter</taxon>
    </lineage>
</organism>
<name>A0A4R6UUB3_9GAMM</name>
<evidence type="ECO:0000256" key="3">
    <source>
        <dbReference type="ARBA" id="ARBA00022723"/>
    </source>
</evidence>
<dbReference type="AlphaFoldDB" id="A0A4R6UUB3"/>
<sequence>MFRPLSLQAADLECHPAASASTLPAHWYTDPAFHRADLENVLAHSWQLVGHISALQQVGSHIVAQVADKPIIVVRGQDQQLRAFYNVCQHRAGPIARANGCSRNLVCKYHGWTYGLDGQLLRAPEMDGVEDFDVADIRLQPVHVAEWQGLVFVALHPPAISIDSLLQNVSTQIAPIDLHALHFETRVVYPVRCNWKVYVDNYLEGYHLPLVHPGLSKVLDYRNYHTELFDWYSCQRSPIDSSGGPYAAGTAHYYFVYPNMMLNILPNRLQTNIVLPTGSDSCEVIFDYYYGDRDSEATQKLVEEDLHFANDVQQEDIEICERVQQGLTSGAYHAGRLSMKRESGVLHFHDLLRKHYQQLLNTSG</sequence>
<evidence type="ECO:0000313" key="8">
    <source>
        <dbReference type="EMBL" id="TDQ49489.1"/>
    </source>
</evidence>
<reference evidence="8 9" key="1">
    <citation type="submission" date="2019-03" db="EMBL/GenBank/DDBJ databases">
        <title>Genomic Encyclopedia of Type Strains, Phase IV (KMG-IV): sequencing the most valuable type-strain genomes for metagenomic binning, comparative biology and taxonomic classification.</title>
        <authorList>
            <person name="Goeker M."/>
        </authorList>
    </citation>
    <scope>NUCLEOTIDE SEQUENCE [LARGE SCALE GENOMIC DNA]</scope>
    <source>
        <strain evidence="8 9">DSM 103792</strain>
    </source>
</reference>
<dbReference type="Gene3D" id="2.102.10.10">
    <property type="entry name" value="Rieske [2Fe-2S] iron-sulphur domain"/>
    <property type="match status" value="1"/>
</dbReference>
<evidence type="ECO:0000313" key="9">
    <source>
        <dbReference type="Proteomes" id="UP000295375"/>
    </source>
</evidence>
<dbReference type="Gene3D" id="3.90.380.10">
    <property type="entry name" value="Naphthalene 1,2-dioxygenase Alpha Subunit, Chain A, domain 1"/>
    <property type="match status" value="2"/>
</dbReference>
<protein>
    <submittedName>
        <fullName evidence="8">Choline monooxygenase</fullName>
    </submittedName>
</protein>
<dbReference type="PROSITE" id="PS51296">
    <property type="entry name" value="RIESKE"/>
    <property type="match status" value="1"/>
</dbReference>
<dbReference type="Proteomes" id="UP000295375">
    <property type="component" value="Unassembled WGS sequence"/>
</dbReference>
<dbReference type="Pfam" id="PF00848">
    <property type="entry name" value="Ring_hydroxyl_A"/>
    <property type="match status" value="1"/>
</dbReference>
<evidence type="ECO:0000256" key="5">
    <source>
        <dbReference type="ARBA" id="ARBA00023004"/>
    </source>
</evidence>
<keyword evidence="5" id="KW-0408">Iron</keyword>
<dbReference type="InterPro" id="IPR017941">
    <property type="entry name" value="Rieske_2Fe-2S"/>
</dbReference>
<evidence type="ECO:0000259" key="7">
    <source>
        <dbReference type="PROSITE" id="PS51296"/>
    </source>
</evidence>
<keyword evidence="9" id="KW-1185">Reference proteome</keyword>
<evidence type="ECO:0000256" key="4">
    <source>
        <dbReference type="ARBA" id="ARBA00023002"/>
    </source>
</evidence>
<dbReference type="InterPro" id="IPR036922">
    <property type="entry name" value="Rieske_2Fe-2S_sf"/>
</dbReference>
<keyword evidence="4" id="KW-0560">Oxidoreductase</keyword>
<dbReference type="InterPro" id="IPR015879">
    <property type="entry name" value="Ring_hydroxy_dOase_asu_C_dom"/>
</dbReference>
<dbReference type="OrthoDB" id="9769355at2"/>
<evidence type="ECO:0000256" key="1">
    <source>
        <dbReference type="ARBA" id="ARBA00001962"/>
    </source>
</evidence>
<dbReference type="GO" id="GO:0051537">
    <property type="term" value="F:2 iron, 2 sulfur cluster binding"/>
    <property type="evidence" value="ECO:0007669"/>
    <property type="project" value="UniProtKB-KW"/>
</dbReference>
<keyword evidence="2" id="KW-0001">2Fe-2S</keyword>
<dbReference type="GO" id="GO:0004497">
    <property type="term" value="F:monooxygenase activity"/>
    <property type="evidence" value="ECO:0007669"/>
    <property type="project" value="UniProtKB-KW"/>
</dbReference>
<gene>
    <name evidence="8" type="ORF">EV696_104195</name>
</gene>
<dbReference type="SUPFAM" id="SSF50022">
    <property type="entry name" value="ISP domain"/>
    <property type="match status" value="1"/>
</dbReference>
<dbReference type="Pfam" id="PF00355">
    <property type="entry name" value="Rieske"/>
    <property type="match status" value="1"/>
</dbReference>
<dbReference type="PANTHER" id="PTHR43756">
    <property type="entry name" value="CHOLINE MONOOXYGENASE, CHLOROPLASTIC"/>
    <property type="match status" value="1"/>
</dbReference>
<dbReference type="EMBL" id="SNYM01000004">
    <property type="protein sequence ID" value="TDQ49489.1"/>
    <property type="molecule type" value="Genomic_DNA"/>
</dbReference>
<proteinExistence type="predicted"/>
<evidence type="ECO:0000256" key="6">
    <source>
        <dbReference type="ARBA" id="ARBA00023014"/>
    </source>
</evidence>
<dbReference type="CDD" id="cd03469">
    <property type="entry name" value="Rieske_RO_Alpha_N"/>
    <property type="match status" value="1"/>
</dbReference>
<dbReference type="GO" id="GO:0005506">
    <property type="term" value="F:iron ion binding"/>
    <property type="evidence" value="ECO:0007669"/>
    <property type="project" value="InterPro"/>
</dbReference>